<dbReference type="SUPFAM" id="SSF140869">
    <property type="entry name" value="GUN4-like"/>
    <property type="match status" value="1"/>
</dbReference>
<gene>
    <name evidence="6" type="ORF">B6N60_01396</name>
</gene>
<sequence length="435" mass="49619">MKLWTPNQELKNGRFIIQKVMGGGGFGLTYKALDTSKDKMVVIKTLNQFQQTQEDFEQRQEKFLNEALRLAQCSHPHIVKVYEVFREEGLWGMVMEYVDGDDLGVYVENNGPLSATEALCYIEQISQALEYVHRQGFLHRDVKPNNILLRRETQEAILIDFGLAREYTGKTGSMTNAKTEGYAPIEQYERRGEFGEYTDVYALAATLYSLVTKEVPIPANFRKKGLSLPPPQQYNPTISDDLNAAIVRGIALEPQNRPQSVLEFQELLGIHPQAEAHLKSSLGINYSQLRNFLASGRWKEADRETARMMLAVTGREKEGWFAVEDIEMFRCEDLQIIDQLWLKYSHGRFGFTIQKRIYEAMGGNKDYDADVWEAFSDRIGWHKNGDWVTYNNIIFDISAPVAHLPRGGSTVGEWGGFVLWLGLCGVFSRIDSCEL</sequence>
<dbReference type="InterPro" id="IPR008271">
    <property type="entry name" value="Ser/Thr_kinase_AS"/>
</dbReference>
<proteinExistence type="predicted"/>
<accession>A0A975Y416</accession>
<dbReference type="SMART" id="SM00220">
    <property type="entry name" value="S_TKc"/>
    <property type="match status" value="1"/>
</dbReference>
<dbReference type="PROSITE" id="PS00108">
    <property type="entry name" value="PROTEIN_KINASE_ST"/>
    <property type="match status" value="1"/>
</dbReference>
<dbReference type="PROSITE" id="PS50011">
    <property type="entry name" value="PROTEIN_KINASE_DOM"/>
    <property type="match status" value="1"/>
</dbReference>
<dbReference type="InterPro" id="IPR037215">
    <property type="entry name" value="GUN4-like_sf"/>
</dbReference>
<evidence type="ECO:0000259" key="5">
    <source>
        <dbReference type="PROSITE" id="PS50011"/>
    </source>
</evidence>
<feature type="domain" description="Protein kinase" evidence="5">
    <location>
        <begin position="15"/>
        <end position="274"/>
    </location>
</feature>
<dbReference type="GO" id="GO:0005524">
    <property type="term" value="F:ATP binding"/>
    <property type="evidence" value="ECO:0007669"/>
    <property type="project" value="UniProtKB-KW"/>
</dbReference>
<dbReference type="PANTHER" id="PTHR43289">
    <property type="entry name" value="MITOGEN-ACTIVATED PROTEIN KINASE KINASE KINASE 20-RELATED"/>
    <property type="match status" value="1"/>
</dbReference>
<evidence type="ECO:0000256" key="4">
    <source>
        <dbReference type="ARBA" id="ARBA00022840"/>
    </source>
</evidence>
<reference evidence="6" key="1">
    <citation type="submission" date="2017-04" db="EMBL/GenBank/DDBJ databases">
        <title>Genome deletions in a multicellular cyanobacterial endosymbiont for morphological adaptation in marine diatoms.</title>
        <authorList>
            <person name="Wang Y."/>
            <person name="Gao H."/>
            <person name="Li R."/>
            <person name="Xu X."/>
        </authorList>
    </citation>
    <scope>NUCLEOTIDE SEQUENCE</scope>
    <source>
        <strain evidence="6">FACHB 800</strain>
    </source>
</reference>
<keyword evidence="2" id="KW-0547">Nucleotide-binding</keyword>
<dbReference type="RefSeq" id="WP_190601747.1">
    <property type="nucleotide sequence ID" value="NZ_CP021056.1"/>
</dbReference>
<dbReference type="EMBL" id="CP021056">
    <property type="protein sequence ID" value="QXE22710.1"/>
    <property type="molecule type" value="Genomic_DNA"/>
</dbReference>
<dbReference type="Proteomes" id="UP000683511">
    <property type="component" value="Chromosome"/>
</dbReference>
<evidence type="ECO:0000256" key="1">
    <source>
        <dbReference type="ARBA" id="ARBA00022679"/>
    </source>
</evidence>
<name>A0A975Y416_9NOST</name>
<dbReference type="Gene3D" id="1.25.40.620">
    <property type="match status" value="1"/>
</dbReference>
<dbReference type="KEGG" id="rsin:B6N60_01396"/>
<dbReference type="InterPro" id="IPR000719">
    <property type="entry name" value="Prot_kinase_dom"/>
</dbReference>
<evidence type="ECO:0000256" key="2">
    <source>
        <dbReference type="ARBA" id="ARBA00022741"/>
    </source>
</evidence>
<evidence type="ECO:0000313" key="6">
    <source>
        <dbReference type="EMBL" id="QXE22710.1"/>
    </source>
</evidence>
<organism evidence="6 7">
    <name type="scientific">Richelia sinica FACHB-800</name>
    <dbReference type="NCBI Taxonomy" id="1357546"/>
    <lineage>
        <taxon>Bacteria</taxon>
        <taxon>Bacillati</taxon>
        <taxon>Cyanobacteriota</taxon>
        <taxon>Cyanophyceae</taxon>
        <taxon>Nostocales</taxon>
        <taxon>Nostocaceae</taxon>
        <taxon>Richelia</taxon>
    </lineage>
</organism>
<keyword evidence="4" id="KW-0067">ATP-binding</keyword>
<evidence type="ECO:0000256" key="3">
    <source>
        <dbReference type="ARBA" id="ARBA00022777"/>
    </source>
</evidence>
<keyword evidence="3 6" id="KW-0418">Kinase</keyword>
<dbReference type="CDD" id="cd16383">
    <property type="entry name" value="GUN4"/>
    <property type="match status" value="1"/>
</dbReference>
<dbReference type="Gene3D" id="1.10.10.1770">
    <property type="entry name" value="Gun4-like"/>
    <property type="match status" value="1"/>
</dbReference>
<dbReference type="Gene3D" id="3.30.200.20">
    <property type="entry name" value="Phosphorylase Kinase, domain 1"/>
    <property type="match status" value="1"/>
</dbReference>
<keyword evidence="1" id="KW-0808">Transferase</keyword>
<dbReference type="AlphaFoldDB" id="A0A975Y416"/>
<dbReference type="InterPro" id="IPR011009">
    <property type="entry name" value="Kinase-like_dom_sf"/>
</dbReference>
<dbReference type="Pfam" id="PF00069">
    <property type="entry name" value="Pkinase"/>
    <property type="match status" value="1"/>
</dbReference>
<dbReference type="InterPro" id="IPR008629">
    <property type="entry name" value="GUN4-like"/>
</dbReference>
<dbReference type="Gene3D" id="1.10.510.10">
    <property type="entry name" value="Transferase(Phosphotransferase) domain 1"/>
    <property type="match status" value="1"/>
</dbReference>
<dbReference type="Pfam" id="PF05419">
    <property type="entry name" value="GUN4"/>
    <property type="match status" value="1"/>
</dbReference>
<keyword evidence="7" id="KW-1185">Reference proteome</keyword>
<evidence type="ECO:0000313" key="7">
    <source>
        <dbReference type="Proteomes" id="UP000683511"/>
    </source>
</evidence>
<dbReference type="SUPFAM" id="SSF56112">
    <property type="entry name" value="Protein kinase-like (PK-like)"/>
    <property type="match status" value="1"/>
</dbReference>
<dbReference type="GO" id="GO:0004674">
    <property type="term" value="F:protein serine/threonine kinase activity"/>
    <property type="evidence" value="ECO:0007669"/>
    <property type="project" value="TreeGrafter"/>
</dbReference>
<dbReference type="PANTHER" id="PTHR43289:SF34">
    <property type="entry name" value="SERINE_THREONINE-PROTEIN KINASE YBDM-RELATED"/>
    <property type="match status" value="1"/>
</dbReference>
<protein>
    <submittedName>
        <fullName evidence="6">Serine/threonine kinase</fullName>
    </submittedName>
</protein>
<dbReference type="CDD" id="cd14014">
    <property type="entry name" value="STKc_PknB_like"/>
    <property type="match status" value="1"/>
</dbReference>